<reference evidence="1" key="1">
    <citation type="submission" date="2022-03" db="EMBL/GenBank/DDBJ databases">
        <authorList>
            <person name="Sayadi A."/>
        </authorList>
    </citation>
    <scope>NUCLEOTIDE SEQUENCE</scope>
</reference>
<accession>A0A9P0JYT3</accession>
<sequence>MEEEEETIGLVPPIDDNVICFEIGIISFDSGAWMFCLLRMRAMQCSNPSFPSSGAVAVM</sequence>
<proteinExistence type="predicted"/>
<evidence type="ECO:0000313" key="2">
    <source>
        <dbReference type="Proteomes" id="UP001152888"/>
    </source>
</evidence>
<evidence type="ECO:0000313" key="1">
    <source>
        <dbReference type="EMBL" id="CAH1962984.1"/>
    </source>
</evidence>
<protein>
    <submittedName>
        <fullName evidence="1">Uncharacterized protein</fullName>
    </submittedName>
</protein>
<dbReference type="AlphaFoldDB" id="A0A9P0JYT3"/>
<dbReference type="EMBL" id="CAKOFQ010006704">
    <property type="protein sequence ID" value="CAH1962984.1"/>
    <property type="molecule type" value="Genomic_DNA"/>
</dbReference>
<organism evidence="1 2">
    <name type="scientific">Acanthoscelides obtectus</name>
    <name type="common">Bean weevil</name>
    <name type="synonym">Bruchus obtectus</name>
    <dbReference type="NCBI Taxonomy" id="200917"/>
    <lineage>
        <taxon>Eukaryota</taxon>
        <taxon>Metazoa</taxon>
        <taxon>Ecdysozoa</taxon>
        <taxon>Arthropoda</taxon>
        <taxon>Hexapoda</taxon>
        <taxon>Insecta</taxon>
        <taxon>Pterygota</taxon>
        <taxon>Neoptera</taxon>
        <taxon>Endopterygota</taxon>
        <taxon>Coleoptera</taxon>
        <taxon>Polyphaga</taxon>
        <taxon>Cucujiformia</taxon>
        <taxon>Chrysomeloidea</taxon>
        <taxon>Chrysomelidae</taxon>
        <taxon>Bruchinae</taxon>
        <taxon>Bruchini</taxon>
        <taxon>Acanthoscelides</taxon>
    </lineage>
</organism>
<keyword evidence="2" id="KW-1185">Reference proteome</keyword>
<comment type="caution">
    <text evidence="1">The sequence shown here is derived from an EMBL/GenBank/DDBJ whole genome shotgun (WGS) entry which is preliminary data.</text>
</comment>
<name>A0A9P0JYT3_ACAOB</name>
<gene>
    <name evidence="1" type="ORF">ACAOBT_LOCUS4944</name>
</gene>
<dbReference type="Proteomes" id="UP001152888">
    <property type="component" value="Unassembled WGS sequence"/>
</dbReference>
<dbReference type="OrthoDB" id="6054650at2759"/>